<comment type="caution">
    <text evidence="1">The sequence shown here is derived from an EMBL/GenBank/DDBJ whole genome shotgun (WGS) entry which is preliminary data.</text>
</comment>
<gene>
    <name evidence="1" type="ORF">Scep_027372</name>
</gene>
<evidence type="ECO:0000313" key="2">
    <source>
        <dbReference type="Proteomes" id="UP001419268"/>
    </source>
</evidence>
<reference evidence="1 2" key="1">
    <citation type="submission" date="2024-01" db="EMBL/GenBank/DDBJ databases">
        <title>Genome assemblies of Stephania.</title>
        <authorList>
            <person name="Yang L."/>
        </authorList>
    </citation>
    <scope>NUCLEOTIDE SEQUENCE [LARGE SCALE GENOMIC DNA]</scope>
    <source>
        <strain evidence="1">JXDWG</strain>
        <tissue evidence="1">Leaf</tissue>
    </source>
</reference>
<accession>A0AAP0HMH5</accession>
<name>A0AAP0HMH5_9MAGN</name>
<protein>
    <submittedName>
        <fullName evidence="1">Uncharacterized protein</fullName>
    </submittedName>
</protein>
<dbReference type="EMBL" id="JBBNAG010000012">
    <property type="protein sequence ID" value="KAK9088290.1"/>
    <property type="molecule type" value="Genomic_DNA"/>
</dbReference>
<evidence type="ECO:0000313" key="1">
    <source>
        <dbReference type="EMBL" id="KAK9088290.1"/>
    </source>
</evidence>
<dbReference type="Proteomes" id="UP001419268">
    <property type="component" value="Unassembled WGS sequence"/>
</dbReference>
<proteinExistence type="predicted"/>
<sequence>MAAVGSGERQSTDARWAAWLGDDRTTAMVVSVQRANVGERDLWSGLRGNGGRSSSAQPRRTANLVAAAATAAGEVATWDLGGRVGCRVRKSRRERDVLDGDIRILRPVSRTRVSIGVVAARHPGHDLESRYSNEMCFIRAPLISLIRDILGLVNLVFDRECEHEQ</sequence>
<keyword evidence="2" id="KW-1185">Reference proteome</keyword>
<dbReference type="AlphaFoldDB" id="A0AAP0HMH5"/>
<organism evidence="1 2">
    <name type="scientific">Stephania cephalantha</name>
    <dbReference type="NCBI Taxonomy" id="152367"/>
    <lineage>
        <taxon>Eukaryota</taxon>
        <taxon>Viridiplantae</taxon>
        <taxon>Streptophyta</taxon>
        <taxon>Embryophyta</taxon>
        <taxon>Tracheophyta</taxon>
        <taxon>Spermatophyta</taxon>
        <taxon>Magnoliopsida</taxon>
        <taxon>Ranunculales</taxon>
        <taxon>Menispermaceae</taxon>
        <taxon>Menispermoideae</taxon>
        <taxon>Cissampelideae</taxon>
        <taxon>Stephania</taxon>
    </lineage>
</organism>